<organism evidence="2">
    <name type="scientific">Eremomyces bilateralis CBS 781.70</name>
    <dbReference type="NCBI Taxonomy" id="1392243"/>
    <lineage>
        <taxon>Eukaryota</taxon>
        <taxon>Fungi</taxon>
        <taxon>Dikarya</taxon>
        <taxon>Ascomycota</taxon>
        <taxon>Pezizomycotina</taxon>
        <taxon>Dothideomycetes</taxon>
        <taxon>Dothideomycetes incertae sedis</taxon>
        <taxon>Eremomycetales</taxon>
        <taxon>Eremomycetaceae</taxon>
        <taxon>Eremomyces</taxon>
    </lineage>
</organism>
<feature type="domain" description="F-box" evidence="1">
    <location>
        <begin position="20"/>
        <end position="57"/>
    </location>
</feature>
<evidence type="ECO:0000313" key="4">
    <source>
        <dbReference type="RefSeq" id="XP_033535518.1"/>
    </source>
</evidence>
<evidence type="ECO:0000313" key="3">
    <source>
        <dbReference type="Proteomes" id="UP000504638"/>
    </source>
</evidence>
<accession>A0A6G1G734</accession>
<dbReference type="Proteomes" id="UP000504638">
    <property type="component" value="Unplaced"/>
</dbReference>
<dbReference type="InterPro" id="IPR036047">
    <property type="entry name" value="F-box-like_dom_sf"/>
</dbReference>
<dbReference type="OrthoDB" id="3766406at2759"/>
<dbReference type="SUPFAM" id="SSF81383">
    <property type="entry name" value="F-box domain"/>
    <property type="match status" value="1"/>
</dbReference>
<dbReference type="RefSeq" id="XP_033535518.1">
    <property type="nucleotide sequence ID" value="XM_033675046.1"/>
</dbReference>
<evidence type="ECO:0000313" key="2">
    <source>
        <dbReference type="EMBL" id="KAF1813887.1"/>
    </source>
</evidence>
<dbReference type="Pfam" id="PF00646">
    <property type="entry name" value="F-box"/>
    <property type="match status" value="1"/>
</dbReference>
<proteinExistence type="predicted"/>
<keyword evidence="3" id="KW-1185">Reference proteome</keyword>
<dbReference type="InterPro" id="IPR001810">
    <property type="entry name" value="F-box_dom"/>
</dbReference>
<dbReference type="AlphaFoldDB" id="A0A6G1G734"/>
<gene>
    <name evidence="2 4" type="ORF">P152DRAFT_296903</name>
</gene>
<dbReference type="EMBL" id="ML975154">
    <property type="protein sequence ID" value="KAF1813887.1"/>
    <property type="molecule type" value="Genomic_DNA"/>
</dbReference>
<reference evidence="4" key="2">
    <citation type="submission" date="2020-04" db="EMBL/GenBank/DDBJ databases">
        <authorList>
            <consortium name="NCBI Genome Project"/>
        </authorList>
    </citation>
    <scope>NUCLEOTIDE SEQUENCE</scope>
    <source>
        <strain evidence="4">CBS 781.70</strain>
    </source>
</reference>
<sequence length="81" mass="8918">MTMGNTESNETPEAPETPLLLQLPVELVMMIVENLKLHDHLFLSQTCWDLRALLTSSCTTGVASLCRSGREREAFVTGLIG</sequence>
<dbReference type="GeneID" id="54415616"/>
<protein>
    <recommendedName>
        <fullName evidence="1">F-box domain-containing protein</fullName>
    </recommendedName>
</protein>
<reference evidence="4" key="3">
    <citation type="submission" date="2025-04" db="UniProtKB">
        <authorList>
            <consortium name="RefSeq"/>
        </authorList>
    </citation>
    <scope>IDENTIFICATION</scope>
    <source>
        <strain evidence="4">CBS 781.70</strain>
    </source>
</reference>
<reference evidence="2 4" key="1">
    <citation type="submission" date="2020-01" db="EMBL/GenBank/DDBJ databases">
        <authorList>
            <consortium name="DOE Joint Genome Institute"/>
            <person name="Haridas S."/>
            <person name="Albert R."/>
            <person name="Binder M."/>
            <person name="Bloem J."/>
            <person name="Labutti K."/>
            <person name="Salamov A."/>
            <person name="Andreopoulos B."/>
            <person name="Baker S.E."/>
            <person name="Barry K."/>
            <person name="Bills G."/>
            <person name="Bluhm B.H."/>
            <person name="Cannon C."/>
            <person name="Castanera R."/>
            <person name="Culley D.E."/>
            <person name="Daum C."/>
            <person name="Ezra D."/>
            <person name="Gonzalez J.B."/>
            <person name="Henrissat B."/>
            <person name="Kuo A."/>
            <person name="Liang C."/>
            <person name="Lipzen A."/>
            <person name="Lutzoni F."/>
            <person name="Magnuson J."/>
            <person name="Mondo S."/>
            <person name="Nolan M."/>
            <person name="Ohm R."/>
            <person name="Pangilinan J."/>
            <person name="Park H.-J."/>
            <person name="Ramirez L."/>
            <person name="Alfaro M."/>
            <person name="Sun H."/>
            <person name="Tritt A."/>
            <person name="Yoshinaga Y."/>
            <person name="Zwiers L.-H."/>
            <person name="Turgeon B.G."/>
            <person name="Goodwin S.B."/>
            <person name="Spatafora J.W."/>
            <person name="Crous P.W."/>
            <person name="Grigoriev I.V."/>
        </authorList>
    </citation>
    <scope>NUCLEOTIDE SEQUENCE</scope>
    <source>
        <strain evidence="2 4">CBS 781.70</strain>
    </source>
</reference>
<evidence type="ECO:0000259" key="1">
    <source>
        <dbReference type="Pfam" id="PF00646"/>
    </source>
</evidence>
<name>A0A6G1G734_9PEZI</name>